<feature type="transmembrane region" description="Helical" evidence="1">
    <location>
        <begin position="152"/>
        <end position="175"/>
    </location>
</feature>
<sequence length="413" mass="45662">MYDLQQPLALHPLVYLEDGDDVTVGRRDIESYAVFPPDGAELVRKLAEGVAPAQAARWYEGRYGEAVDIDDVVGVLHELEFVRAAEGAREGAAGDTPEQSPGPPGALPPVRWQRLGQALFSRVAFTAYGLLVVWAVVAAVRAPELRPNFRHIFYIDYYSVIQATLFVAAVPLLLLHESFHALAGRRLGLPSRLSIGRRLYFIVLETSMDSLVTVPRRQRYLPILAGMLADVLAMAALTVLADLTRAPDGSLSLAGRFCLAVSFATLLRVAWQFSFYLRTDLYVLVSTVLGCVDLHGAVKGTLANRVNRLLGRTDRLRDETAWHPVDRRVAHWYAWLVPVGYAISLTTLALAVLPVTWFMFSGVFTRFTDGGTATQVLDSTVFLAFSLIPIAVYGLLALRDRRRGRVREKGRVS</sequence>
<protein>
    <recommendedName>
        <fullName evidence="4">Peptide zinc metalloprotease protein</fullName>
    </recommendedName>
</protein>
<dbReference type="EMBL" id="JBHSQO010000011">
    <property type="protein sequence ID" value="MFC6090304.1"/>
    <property type="molecule type" value="Genomic_DNA"/>
</dbReference>
<gene>
    <name evidence="2" type="ORF">ACFP3R_13550</name>
</gene>
<organism evidence="2 3">
    <name type="scientific">Saccharothrix lopnurensis</name>
    <dbReference type="NCBI Taxonomy" id="1670621"/>
    <lineage>
        <taxon>Bacteria</taxon>
        <taxon>Bacillati</taxon>
        <taxon>Actinomycetota</taxon>
        <taxon>Actinomycetes</taxon>
        <taxon>Pseudonocardiales</taxon>
        <taxon>Pseudonocardiaceae</taxon>
        <taxon>Saccharothrix</taxon>
    </lineage>
</organism>
<feature type="transmembrane region" description="Helical" evidence="1">
    <location>
        <begin position="119"/>
        <end position="140"/>
    </location>
</feature>
<reference evidence="3" key="1">
    <citation type="journal article" date="2019" name="Int. J. Syst. Evol. Microbiol.">
        <title>The Global Catalogue of Microorganisms (GCM) 10K type strain sequencing project: providing services to taxonomists for standard genome sequencing and annotation.</title>
        <authorList>
            <consortium name="The Broad Institute Genomics Platform"/>
            <consortium name="The Broad Institute Genome Sequencing Center for Infectious Disease"/>
            <person name="Wu L."/>
            <person name="Ma J."/>
        </authorList>
    </citation>
    <scope>NUCLEOTIDE SEQUENCE [LARGE SCALE GENOMIC DNA]</scope>
    <source>
        <strain evidence="3">CGMCC 4.7246</strain>
    </source>
</reference>
<feature type="transmembrane region" description="Helical" evidence="1">
    <location>
        <begin position="380"/>
        <end position="398"/>
    </location>
</feature>
<evidence type="ECO:0000313" key="3">
    <source>
        <dbReference type="Proteomes" id="UP001596220"/>
    </source>
</evidence>
<feature type="transmembrane region" description="Helical" evidence="1">
    <location>
        <begin position="220"/>
        <end position="241"/>
    </location>
</feature>
<dbReference type="RefSeq" id="WP_380636048.1">
    <property type="nucleotide sequence ID" value="NZ_JBHSQO010000011.1"/>
</dbReference>
<accession>A0ABW1P4W5</accession>
<evidence type="ECO:0008006" key="4">
    <source>
        <dbReference type="Google" id="ProtNLM"/>
    </source>
</evidence>
<keyword evidence="1" id="KW-1133">Transmembrane helix</keyword>
<feature type="transmembrane region" description="Helical" evidence="1">
    <location>
        <begin position="281"/>
        <end position="298"/>
    </location>
</feature>
<comment type="caution">
    <text evidence="2">The sequence shown here is derived from an EMBL/GenBank/DDBJ whole genome shotgun (WGS) entry which is preliminary data.</text>
</comment>
<evidence type="ECO:0000313" key="2">
    <source>
        <dbReference type="EMBL" id="MFC6090304.1"/>
    </source>
</evidence>
<name>A0ABW1P4W5_9PSEU</name>
<evidence type="ECO:0000256" key="1">
    <source>
        <dbReference type="SAM" id="Phobius"/>
    </source>
</evidence>
<feature type="transmembrane region" description="Helical" evidence="1">
    <location>
        <begin position="332"/>
        <end position="360"/>
    </location>
</feature>
<proteinExistence type="predicted"/>
<keyword evidence="3" id="KW-1185">Reference proteome</keyword>
<dbReference type="Proteomes" id="UP001596220">
    <property type="component" value="Unassembled WGS sequence"/>
</dbReference>
<keyword evidence="1" id="KW-0812">Transmembrane</keyword>
<feature type="transmembrane region" description="Helical" evidence="1">
    <location>
        <begin position="253"/>
        <end position="275"/>
    </location>
</feature>
<keyword evidence="1" id="KW-0472">Membrane</keyword>